<evidence type="ECO:0000313" key="2">
    <source>
        <dbReference type="Proteomes" id="UP001153292"/>
    </source>
</evidence>
<accession>A0ABN8AVD1</accession>
<protein>
    <recommendedName>
        <fullName evidence="3">Farnesoic acid O-methyl transferase domain-containing protein</fullName>
    </recommendedName>
</protein>
<gene>
    <name evidence="1" type="ORF">CHILSU_LOCUS2310</name>
</gene>
<name>A0ABN8AVD1_CHISP</name>
<dbReference type="Proteomes" id="UP001153292">
    <property type="component" value="Chromosome 13"/>
</dbReference>
<reference evidence="1" key="1">
    <citation type="submission" date="2021-12" db="EMBL/GenBank/DDBJ databases">
        <authorList>
            <person name="King R."/>
        </authorList>
    </citation>
    <scope>NUCLEOTIDE SEQUENCE</scope>
</reference>
<sequence length="224" mass="24652">MANQPPYGPPQYHGYPPPPNSNIAFVPAPVMMPIYPPAPPPPMPENNPTYVTNYYYPPSYQQPEQPPIVQPVEEPIDWVSATTSSAVNYSHRAFVGGREGWDGSPLWIIRAHHSGEFIPGKLAIKHRAAYVPYCGKEVPVHNFEILLAQPSAVRWLPGSYGQVPIGAIPAGNTHAGEPLYIARVSHQGSFTPGKVHPSHQCSYISFGGREMSFREYEVLCKVVG</sequence>
<keyword evidence="2" id="KW-1185">Reference proteome</keyword>
<dbReference type="InterPro" id="IPR006616">
    <property type="entry name" value="DM9_repeat"/>
</dbReference>
<evidence type="ECO:0000313" key="1">
    <source>
        <dbReference type="EMBL" id="CAH0399177.1"/>
    </source>
</evidence>
<evidence type="ECO:0008006" key="3">
    <source>
        <dbReference type="Google" id="ProtNLM"/>
    </source>
</evidence>
<dbReference type="PANTHER" id="PTHR31649:SF1">
    <property type="entry name" value="FARNESOIC ACID O-METHYL TRANSFERASE DOMAIN-CONTAINING PROTEIN"/>
    <property type="match status" value="1"/>
</dbReference>
<dbReference type="PANTHER" id="PTHR31649">
    <property type="entry name" value="AGAP009604-PA"/>
    <property type="match status" value="1"/>
</dbReference>
<proteinExistence type="predicted"/>
<organism evidence="1 2">
    <name type="scientific">Chilo suppressalis</name>
    <name type="common">Asiatic rice borer moth</name>
    <dbReference type="NCBI Taxonomy" id="168631"/>
    <lineage>
        <taxon>Eukaryota</taxon>
        <taxon>Metazoa</taxon>
        <taxon>Ecdysozoa</taxon>
        <taxon>Arthropoda</taxon>
        <taxon>Hexapoda</taxon>
        <taxon>Insecta</taxon>
        <taxon>Pterygota</taxon>
        <taxon>Neoptera</taxon>
        <taxon>Endopterygota</taxon>
        <taxon>Lepidoptera</taxon>
        <taxon>Glossata</taxon>
        <taxon>Ditrysia</taxon>
        <taxon>Pyraloidea</taxon>
        <taxon>Crambidae</taxon>
        <taxon>Crambinae</taxon>
        <taxon>Chilo</taxon>
    </lineage>
</organism>
<dbReference type="Pfam" id="PF11901">
    <property type="entry name" value="DM9"/>
    <property type="match status" value="1"/>
</dbReference>
<dbReference type="EMBL" id="OU963906">
    <property type="protein sequence ID" value="CAH0399177.1"/>
    <property type="molecule type" value="Genomic_DNA"/>
</dbReference>
<dbReference type="SMART" id="SM00696">
    <property type="entry name" value="DM9"/>
    <property type="match status" value="2"/>
</dbReference>